<evidence type="ECO:0000313" key="2">
    <source>
        <dbReference type="EMBL" id="PPV00213.1"/>
    </source>
</evidence>
<feature type="region of interest" description="Disordered" evidence="1">
    <location>
        <begin position="72"/>
        <end position="118"/>
    </location>
</feature>
<dbReference type="Gene3D" id="1.25.40.10">
    <property type="entry name" value="Tetratricopeptide repeat domain"/>
    <property type="match status" value="1"/>
</dbReference>
<evidence type="ECO:0008006" key="4">
    <source>
        <dbReference type="Google" id="ProtNLM"/>
    </source>
</evidence>
<evidence type="ECO:0000313" key="3">
    <source>
        <dbReference type="Proteomes" id="UP000239939"/>
    </source>
</evidence>
<evidence type="ECO:0000256" key="1">
    <source>
        <dbReference type="SAM" id="MobiDB-lite"/>
    </source>
</evidence>
<dbReference type="AlphaFoldDB" id="A0A2S7F4F1"/>
<dbReference type="InterPro" id="IPR011990">
    <property type="entry name" value="TPR-like_helical_dom_sf"/>
</dbReference>
<accession>A0A2S7F4F1</accession>
<dbReference type="Pfam" id="PF13424">
    <property type="entry name" value="TPR_12"/>
    <property type="match status" value="1"/>
</dbReference>
<name>A0A2S7F4F1_9XANT</name>
<dbReference type="RefSeq" id="WP_341865981.1">
    <property type="nucleotide sequence ID" value="NZ_MDEJ01000004.1"/>
</dbReference>
<proteinExistence type="predicted"/>
<dbReference type="Proteomes" id="UP000239939">
    <property type="component" value="Unassembled WGS sequence"/>
</dbReference>
<protein>
    <recommendedName>
        <fullName evidence="4">Tetratricopeptide repeat protein</fullName>
    </recommendedName>
</protein>
<dbReference type="EMBL" id="MDEJ01000004">
    <property type="protein sequence ID" value="PPV00213.1"/>
    <property type="molecule type" value="Genomic_DNA"/>
</dbReference>
<sequence length="118" mass="12761">MDASLAEQRAALASSLRVLGRAHPQTAEILRGMSEAERRLGQSVASRDHAEQALQILTGIFGNAEEPLRAAGQTWPWSRRSGRCQPATALARRPPPRLPNAETNCRVDGGPLPDSRSN</sequence>
<organism evidence="2 3">
    <name type="scientific">Xanthomonas populi</name>
    <dbReference type="NCBI Taxonomy" id="53414"/>
    <lineage>
        <taxon>Bacteria</taxon>
        <taxon>Pseudomonadati</taxon>
        <taxon>Pseudomonadota</taxon>
        <taxon>Gammaproteobacteria</taxon>
        <taxon>Lysobacterales</taxon>
        <taxon>Lysobacteraceae</taxon>
        <taxon>Xanthomonas</taxon>
    </lineage>
</organism>
<gene>
    <name evidence="2" type="ORF">XpopCFBP1817_01180</name>
</gene>
<keyword evidence="3" id="KW-1185">Reference proteome</keyword>
<comment type="caution">
    <text evidence="2">The sequence shown here is derived from an EMBL/GenBank/DDBJ whole genome shotgun (WGS) entry which is preliminary data.</text>
</comment>
<reference evidence="3" key="1">
    <citation type="submission" date="2016-08" db="EMBL/GenBank/DDBJ databases">
        <authorList>
            <person name="Merda D."/>
            <person name="Briand M."/>
            <person name="Taghouti G."/>
            <person name="Carrere S."/>
            <person name="Gouzy J."/>
            <person name="Portier P."/>
            <person name="Jacques M.-A."/>
            <person name="Fischer-Le Saux M."/>
        </authorList>
    </citation>
    <scope>NUCLEOTIDE SEQUENCE [LARGE SCALE GENOMIC DNA]</scope>
    <source>
        <strain evidence="3">CFBP1817</strain>
    </source>
</reference>